<proteinExistence type="predicted"/>
<keyword evidence="3" id="KW-1185">Reference proteome</keyword>
<dbReference type="AlphaFoldDB" id="T1GAS5"/>
<reference evidence="3" key="1">
    <citation type="submission" date="2013-02" db="EMBL/GenBank/DDBJ databases">
        <authorList>
            <person name="Hughes D."/>
        </authorList>
    </citation>
    <scope>NUCLEOTIDE SEQUENCE</scope>
    <source>
        <strain>Durham</strain>
        <strain evidence="3">NC isolate 2 -- Noor lab</strain>
    </source>
</reference>
<sequence>MLKFVLVAVLLTLATVTGKPSGLVVYPPQFHYPGFVAATSSNVFTRTHNGILTPYVATYPYYYGGYGYPYRYPYYF</sequence>
<protein>
    <submittedName>
        <fullName evidence="2">Uncharacterized protein</fullName>
    </submittedName>
</protein>
<dbReference type="EMBL" id="CAQQ02392613">
    <property type="status" value="NOT_ANNOTATED_CDS"/>
    <property type="molecule type" value="Genomic_DNA"/>
</dbReference>
<evidence type="ECO:0000313" key="3">
    <source>
        <dbReference type="Proteomes" id="UP000015102"/>
    </source>
</evidence>
<dbReference type="HOGENOM" id="CLU_2657294_0_0_1"/>
<keyword evidence="1" id="KW-0732">Signal</keyword>
<dbReference type="EnsemblMetazoa" id="MESCA000335-RA">
    <property type="protein sequence ID" value="MESCA000335-PA"/>
    <property type="gene ID" value="MESCA000335"/>
</dbReference>
<evidence type="ECO:0000313" key="2">
    <source>
        <dbReference type="EnsemblMetazoa" id="MESCA000335-PA"/>
    </source>
</evidence>
<organism evidence="2 3">
    <name type="scientific">Megaselia scalaris</name>
    <name type="common">Humpbacked fly</name>
    <name type="synonym">Phora scalaris</name>
    <dbReference type="NCBI Taxonomy" id="36166"/>
    <lineage>
        <taxon>Eukaryota</taxon>
        <taxon>Metazoa</taxon>
        <taxon>Ecdysozoa</taxon>
        <taxon>Arthropoda</taxon>
        <taxon>Hexapoda</taxon>
        <taxon>Insecta</taxon>
        <taxon>Pterygota</taxon>
        <taxon>Neoptera</taxon>
        <taxon>Endopterygota</taxon>
        <taxon>Diptera</taxon>
        <taxon>Brachycera</taxon>
        <taxon>Muscomorpha</taxon>
        <taxon>Platypezoidea</taxon>
        <taxon>Phoridae</taxon>
        <taxon>Megaseliini</taxon>
        <taxon>Megaselia</taxon>
    </lineage>
</organism>
<evidence type="ECO:0000256" key="1">
    <source>
        <dbReference type="SAM" id="SignalP"/>
    </source>
</evidence>
<feature type="chain" id="PRO_5004577168" evidence="1">
    <location>
        <begin position="19"/>
        <end position="76"/>
    </location>
</feature>
<name>T1GAS5_MEGSC</name>
<reference evidence="2" key="2">
    <citation type="submission" date="2015-06" db="UniProtKB">
        <authorList>
            <consortium name="EnsemblMetazoa"/>
        </authorList>
    </citation>
    <scope>IDENTIFICATION</scope>
</reference>
<accession>T1GAS5</accession>
<dbReference type="Proteomes" id="UP000015102">
    <property type="component" value="Unassembled WGS sequence"/>
</dbReference>
<feature type="signal peptide" evidence="1">
    <location>
        <begin position="1"/>
        <end position="18"/>
    </location>
</feature>